<sequence length="122" mass="14975">MSSILSKYYQNKRIEFFDKLYPQLLNQQIYQSIQSNFRNLSEENSQQEEKYSNINFTFLETKFFMRRLKNIFTQNEPISLKTNLEETQAKKIFSETILKNFKNLLKNQIIFKIHYNKFIYNM</sequence>
<keyword evidence="2" id="KW-1185">Reference proteome</keyword>
<gene>
    <name evidence="1" type="ORF">M0811_13701</name>
</gene>
<dbReference type="EMBL" id="JAPDFW010000146">
    <property type="protein sequence ID" value="KAJ5066322.1"/>
    <property type="molecule type" value="Genomic_DNA"/>
</dbReference>
<protein>
    <submittedName>
        <fullName evidence="1">Uncharacterized protein</fullName>
    </submittedName>
</protein>
<evidence type="ECO:0000313" key="1">
    <source>
        <dbReference type="EMBL" id="KAJ5066322.1"/>
    </source>
</evidence>
<dbReference type="AlphaFoldDB" id="A0A9Q0L4Z3"/>
<proteinExistence type="predicted"/>
<accession>A0A9Q0L4Z3</accession>
<comment type="caution">
    <text evidence="1">The sequence shown here is derived from an EMBL/GenBank/DDBJ whole genome shotgun (WGS) entry which is preliminary data.</text>
</comment>
<reference evidence="1" key="1">
    <citation type="submission" date="2022-10" db="EMBL/GenBank/DDBJ databases">
        <title>Novel sulphate-reducing endosymbionts in the free-living metamonad Anaeramoeba.</title>
        <authorList>
            <person name="Jerlstrom-Hultqvist J."/>
            <person name="Cepicka I."/>
            <person name="Gallot-Lavallee L."/>
            <person name="Salas-Leiva D."/>
            <person name="Curtis B.A."/>
            <person name="Zahonova K."/>
            <person name="Pipaliya S."/>
            <person name="Dacks J."/>
            <person name="Roger A.J."/>
        </authorList>
    </citation>
    <scope>NUCLEOTIDE SEQUENCE</scope>
    <source>
        <strain evidence="1">BMAN</strain>
    </source>
</reference>
<organism evidence="1 2">
    <name type="scientific">Anaeramoeba ignava</name>
    <name type="common">Anaerobic marine amoeba</name>
    <dbReference type="NCBI Taxonomy" id="1746090"/>
    <lineage>
        <taxon>Eukaryota</taxon>
        <taxon>Metamonada</taxon>
        <taxon>Anaeramoebidae</taxon>
        <taxon>Anaeramoeba</taxon>
    </lineage>
</organism>
<evidence type="ECO:0000313" key="2">
    <source>
        <dbReference type="Proteomes" id="UP001149090"/>
    </source>
</evidence>
<name>A0A9Q0L4Z3_ANAIG</name>
<dbReference type="Proteomes" id="UP001149090">
    <property type="component" value="Unassembled WGS sequence"/>
</dbReference>